<dbReference type="SUPFAM" id="SSF50465">
    <property type="entry name" value="EF-Tu/eEF-1alpha/eIF2-gamma C-terminal domain"/>
    <property type="match status" value="1"/>
</dbReference>
<dbReference type="GO" id="GO:0005525">
    <property type="term" value="F:GTP binding"/>
    <property type="evidence" value="ECO:0007669"/>
    <property type="project" value="UniProtKB-KW"/>
</dbReference>
<accession>A0A2P6VA20</accession>
<feature type="region of interest" description="Disordered" evidence="11">
    <location>
        <begin position="118"/>
        <end position="144"/>
    </location>
</feature>
<evidence type="ECO:0000256" key="6">
    <source>
        <dbReference type="ARBA" id="ARBA00022741"/>
    </source>
</evidence>
<dbReference type="InterPro" id="IPR050100">
    <property type="entry name" value="TRAFAC_GTPase_members"/>
</dbReference>
<keyword evidence="8" id="KW-0648">Protein biosynthesis</keyword>
<feature type="compositionally biased region" description="Acidic residues" evidence="11">
    <location>
        <begin position="9"/>
        <end position="30"/>
    </location>
</feature>
<keyword evidence="9" id="KW-0342">GTP-binding</keyword>
<dbReference type="FunFam" id="3.40.50.300:FF:000204">
    <property type="entry name" value="Translation elongation factor Tu"/>
    <property type="match status" value="1"/>
</dbReference>
<dbReference type="AlphaFoldDB" id="A0A2P6VA20"/>
<dbReference type="InterPro" id="IPR009001">
    <property type="entry name" value="Transl_elong_EF1A/Init_IF2_C"/>
</dbReference>
<evidence type="ECO:0000259" key="12">
    <source>
        <dbReference type="PROSITE" id="PS51722"/>
    </source>
</evidence>
<keyword evidence="14" id="KW-1185">Reference proteome</keyword>
<feature type="compositionally biased region" description="Pro residues" evidence="11">
    <location>
        <begin position="31"/>
        <end position="41"/>
    </location>
</feature>
<reference evidence="13 14" key="1">
    <citation type="journal article" date="2018" name="Plant J.">
        <title>Genome sequences of Chlorella sorokiniana UTEX 1602 and Micractinium conductrix SAG 241.80: implications to maltose excretion by a green alga.</title>
        <authorList>
            <person name="Arriola M.B."/>
            <person name="Velmurugan N."/>
            <person name="Zhang Y."/>
            <person name="Plunkett M.H."/>
            <person name="Hondzo H."/>
            <person name="Barney B.M."/>
        </authorList>
    </citation>
    <scope>NUCLEOTIDE SEQUENCE [LARGE SCALE GENOMIC DNA]</scope>
    <source>
        <strain evidence="13 14">SAG 241.80</strain>
    </source>
</reference>
<dbReference type="CDD" id="cd16267">
    <property type="entry name" value="HBS1-like_II"/>
    <property type="match status" value="1"/>
</dbReference>
<dbReference type="Pfam" id="PF22594">
    <property type="entry name" value="GTP-eEF1A_C"/>
    <property type="match status" value="1"/>
</dbReference>
<feature type="compositionally biased region" description="Low complexity" evidence="11">
    <location>
        <begin position="120"/>
        <end position="144"/>
    </location>
</feature>
<protein>
    <submittedName>
        <fullName evidence="13">HBS1 isoform X1 isoform A</fullName>
    </submittedName>
</protein>
<evidence type="ECO:0000256" key="11">
    <source>
        <dbReference type="SAM" id="MobiDB-lite"/>
    </source>
</evidence>
<evidence type="ECO:0000256" key="3">
    <source>
        <dbReference type="ARBA" id="ARBA00007249"/>
    </source>
</evidence>
<feature type="compositionally biased region" description="Low complexity" evidence="11">
    <location>
        <begin position="42"/>
        <end position="56"/>
    </location>
</feature>
<dbReference type="PROSITE" id="PS51722">
    <property type="entry name" value="G_TR_2"/>
    <property type="match status" value="1"/>
</dbReference>
<dbReference type="InterPro" id="IPR027417">
    <property type="entry name" value="P-loop_NTPase"/>
</dbReference>
<comment type="catalytic activity">
    <reaction evidence="10">
        <text>GTP + H2O = GDP + phosphate + H(+)</text>
        <dbReference type="Rhea" id="RHEA:19669"/>
        <dbReference type="ChEBI" id="CHEBI:15377"/>
        <dbReference type="ChEBI" id="CHEBI:15378"/>
        <dbReference type="ChEBI" id="CHEBI:37565"/>
        <dbReference type="ChEBI" id="CHEBI:43474"/>
        <dbReference type="ChEBI" id="CHEBI:58189"/>
    </reaction>
    <physiologicalReaction direction="left-to-right" evidence="10">
        <dbReference type="Rhea" id="RHEA:19670"/>
    </physiologicalReaction>
</comment>
<evidence type="ECO:0000256" key="4">
    <source>
        <dbReference type="ARBA" id="ARBA00022481"/>
    </source>
</evidence>
<evidence type="ECO:0000256" key="2">
    <source>
        <dbReference type="ARBA" id="ARBA00004496"/>
    </source>
</evidence>
<dbReference type="Gene3D" id="3.40.50.300">
    <property type="entry name" value="P-loop containing nucleotide triphosphate hydrolases"/>
    <property type="match status" value="1"/>
</dbReference>
<dbReference type="InterPro" id="IPR054696">
    <property type="entry name" value="GTP-eEF1A_C"/>
</dbReference>
<dbReference type="EMBL" id="LHPF02000017">
    <property type="protein sequence ID" value="PSC70925.1"/>
    <property type="molecule type" value="Genomic_DNA"/>
</dbReference>
<dbReference type="FunFam" id="2.40.30.10:FF:000020">
    <property type="entry name" value="Translation elongation factor EF-1"/>
    <property type="match status" value="1"/>
</dbReference>
<keyword evidence="5" id="KW-0963">Cytoplasm</keyword>
<dbReference type="Gene3D" id="2.40.30.10">
    <property type="entry name" value="Translation factors"/>
    <property type="match status" value="2"/>
</dbReference>
<comment type="caution">
    <text evidence="13">The sequence shown here is derived from an EMBL/GenBank/DDBJ whole genome shotgun (WGS) entry which is preliminary data.</text>
</comment>
<dbReference type="OrthoDB" id="342024at2759"/>
<dbReference type="GO" id="GO:0005737">
    <property type="term" value="C:cytoplasm"/>
    <property type="evidence" value="ECO:0007669"/>
    <property type="project" value="UniProtKB-SubCell"/>
</dbReference>
<feature type="region of interest" description="Disordered" evidence="11">
    <location>
        <begin position="1"/>
        <end position="92"/>
    </location>
</feature>
<dbReference type="InterPro" id="IPR009000">
    <property type="entry name" value="Transl_B-barrel_sf"/>
</dbReference>
<keyword evidence="4" id="KW-0488">Methylation</keyword>
<comment type="subcellular location">
    <subcellularLocation>
        <location evidence="2">Cytoplasm</location>
    </subcellularLocation>
</comment>
<evidence type="ECO:0000256" key="8">
    <source>
        <dbReference type="ARBA" id="ARBA00022917"/>
    </source>
</evidence>
<feature type="region of interest" description="Disordered" evidence="11">
    <location>
        <begin position="167"/>
        <end position="213"/>
    </location>
</feature>
<dbReference type="SUPFAM" id="SSF50447">
    <property type="entry name" value="Translation proteins"/>
    <property type="match status" value="1"/>
</dbReference>
<evidence type="ECO:0000313" key="13">
    <source>
        <dbReference type="EMBL" id="PSC70925.1"/>
    </source>
</evidence>
<organism evidence="13 14">
    <name type="scientific">Micractinium conductrix</name>
    <dbReference type="NCBI Taxonomy" id="554055"/>
    <lineage>
        <taxon>Eukaryota</taxon>
        <taxon>Viridiplantae</taxon>
        <taxon>Chlorophyta</taxon>
        <taxon>core chlorophytes</taxon>
        <taxon>Trebouxiophyceae</taxon>
        <taxon>Chlorellales</taxon>
        <taxon>Chlorellaceae</taxon>
        <taxon>Chlorella clade</taxon>
        <taxon>Micractinium</taxon>
    </lineage>
</organism>
<evidence type="ECO:0000256" key="7">
    <source>
        <dbReference type="ARBA" id="ARBA00022801"/>
    </source>
</evidence>
<dbReference type="Pfam" id="PF03144">
    <property type="entry name" value="GTP_EFTU_D2"/>
    <property type="match status" value="1"/>
</dbReference>
<comment type="similarity">
    <text evidence="3">Belongs to the TRAFAC class translation factor GTPase superfamily. Classic translation factor GTPase family. EF-Tu/EF-1A subfamily.</text>
</comment>
<comment type="function">
    <text evidence="1">This protein promotes the GTP-dependent binding of aminoacyl-tRNA to the A-site of ribosomes during protein biosynthesis.</text>
</comment>
<feature type="domain" description="Tr-type G" evidence="12">
    <location>
        <begin position="239"/>
        <end position="471"/>
    </location>
</feature>
<evidence type="ECO:0000256" key="5">
    <source>
        <dbReference type="ARBA" id="ARBA00022490"/>
    </source>
</evidence>
<dbReference type="STRING" id="554055.A0A2P6VA20"/>
<sequence length="679" mass="70270">MAPKNKYYDDDDLDDYEDDDYWDEEGEEEPAPQPPPKPKPAPKSAATPAAAAGASALARTLVDPPPRRPDGRQQKGAKKLPQAAAIKQQPQRLVPEAATAAAAAAGVHAYAFDQPSPDDAVLAAQQKKGGGAPAAAPVAAPKPAYNPLQHQRQAAAAAVLAGGMQGLSVGSQQQQRQQAQPPDQQQRQADGGPSAAAASAAAAAKPPLQRRPLSEYAPHPELAAACAAAAAAEAAGDGKPRLHLVVLGHVDAGKSTLMGRTLYELGLISDKVVHKTQHEAAATGKGSFAWAWMLDERPEERARGVTVDVAVTRFETPARNVTLLDAPGHRDFVPNMIAGAAQADAALLIVDGSTGGFEAGFEPAAPGSAAGGGQTREHAQLARSLGVEQVAVVVTKLDTCDFDQQRFEAIKAQLEPFLKTCGFRPSAIQWLPAVGPTGENLVKPPADAALAAWWKGPTLAQAIDNFAPTQRLLERPLRLPVSDVLRAGKAGVTVGGKLEGGALRPGSKVLVMPSGQPATVKSLEVDGKPASLARAGDSADVTLAGIDTSAVGAGSVVCHPDFPVPLVSKFEARVVVLEVPIPLLRGQQVTIHAHTARESGHVSALLSLLNSKTGEVQRAKPRCLLKGQSAVVEVTPARPLCLEEYSAYKALGRVALRDGGRTIAVGIITGLPAEGSGAA</sequence>
<evidence type="ECO:0000256" key="10">
    <source>
        <dbReference type="ARBA" id="ARBA00049117"/>
    </source>
</evidence>
<evidence type="ECO:0000256" key="9">
    <source>
        <dbReference type="ARBA" id="ARBA00023134"/>
    </source>
</evidence>
<dbReference type="PANTHER" id="PTHR23115">
    <property type="entry name" value="TRANSLATION FACTOR"/>
    <property type="match status" value="1"/>
</dbReference>
<dbReference type="GO" id="GO:0006412">
    <property type="term" value="P:translation"/>
    <property type="evidence" value="ECO:0007669"/>
    <property type="project" value="UniProtKB-KW"/>
</dbReference>
<name>A0A2P6VA20_9CHLO</name>
<dbReference type="CDD" id="cd04093">
    <property type="entry name" value="HBS1_C_III"/>
    <property type="match status" value="1"/>
</dbReference>
<dbReference type="InterPro" id="IPR000795">
    <property type="entry name" value="T_Tr_GTP-bd_dom"/>
</dbReference>
<dbReference type="SUPFAM" id="SSF52540">
    <property type="entry name" value="P-loop containing nucleoside triphosphate hydrolases"/>
    <property type="match status" value="1"/>
</dbReference>
<proteinExistence type="inferred from homology"/>
<keyword evidence="6" id="KW-0547">Nucleotide-binding</keyword>
<dbReference type="Proteomes" id="UP000239649">
    <property type="component" value="Unassembled WGS sequence"/>
</dbReference>
<dbReference type="Pfam" id="PF00009">
    <property type="entry name" value="GTP_EFTU"/>
    <property type="match status" value="1"/>
</dbReference>
<gene>
    <name evidence="13" type="ORF">C2E20_5674</name>
</gene>
<dbReference type="PRINTS" id="PR00315">
    <property type="entry name" value="ELONGATNFCT"/>
</dbReference>
<evidence type="ECO:0000313" key="14">
    <source>
        <dbReference type="Proteomes" id="UP000239649"/>
    </source>
</evidence>
<keyword evidence="7" id="KW-0378">Hydrolase</keyword>
<evidence type="ECO:0000256" key="1">
    <source>
        <dbReference type="ARBA" id="ARBA00003982"/>
    </source>
</evidence>
<feature type="compositionally biased region" description="Low complexity" evidence="11">
    <location>
        <begin position="172"/>
        <end position="204"/>
    </location>
</feature>
<dbReference type="GO" id="GO:0003924">
    <property type="term" value="F:GTPase activity"/>
    <property type="evidence" value="ECO:0007669"/>
    <property type="project" value="InterPro"/>
</dbReference>
<dbReference type="InterPro" id="IPR004161">
    <property type="entry name" value="EFTu-like_2"/>
</dbReference>